<keyword evidence="2" id="KW-1003">Cell membrane</keyword>
<dbReference type="InterPro" id="IPR025383">
    <property type="entry name" value="MrpA_C/MbhD"/>
</dbReference>
<evidence type="ECO:0000256" key="6">
    <source>
        <dbReference type="SAM" id="Phobius"/>
    </source>
</evidence>
<evidence type="ECO:0000313" key="8">
    <source>
        <dbReference type="EMBL" id="PAB57260.1"/>
    </source>
</evidence>
<dbReference type="AlphaFoldDB" id="A0A267MEM8"/>
<feature type="transmembrane region" description="Helical" evidence="6">
    <location>
        <begin position="6"/>
        <end position="23"/>
    </location>
</feature>
<comment type="subcellular location">
    <subcellularLocation>
        <location evidence="1">Cell membrane</location>
        <topology evidence="1">Multi-pass membrane protein</topology>
    </subcellularLocation>
</comment>
<proteinExistence type="predicted"/>
<dbReference type="OrthoDB" id="37139at2"/>
<feature type="domain" description="MrpA C-terminal/MbhD" evidence="7">
    <location>
        <begin position="13"/>
        <end position="77"/>
    </location>
</feature>
<protein>
    <recommendedName>
        <fullName evidence="7">MrpA C-terminal/MbhD domain-containing protein</fullName>
    </recommendedName>
</protein>
<evidence type="ECO:0000313" key="9">
    <source>
        <dbReference type="Proteomes" id="UP000216024"/>
    </source>
</evidence>
<dbReference type="Proteomes" id="UP000216024">
    <property type="component" value="Unassembled WGS sequence"/>
</dbReference>
<name>A0A267MEM8_9FIRM</name>
<dbReference type="EMBL" id="NIBG01000027">
    <property type="protein sequence ID" value="PAB57260.1"/>
    <property type="molecule type" value="Genomic_DNA"/>
</dbReference>
<keyword evidence="9" id="KW-1185">Reference proteome</keyword>
<comment type="caution">
    <text evidence="8">The sequence shown here is derived from an EMBL/GenBank/DDBJ whole genome shotgun (WGS) entry which is preliminary data.</text>
</comment>
<evidence type="ECO:0000259" key="7">
    <source>
        <dbReference type="Pfam" id="PF13244"/>
    </source>
</evidence>
<evidence type="ECO:0000256" key="5">
    <source>
        <dbReference type="ARBA" id="ARBA00023136"/>
    </source>
</evidence>
<keyword evidence="3 6" id="KW-0812">Transmembrane</keyword>
<evidence type="ECO:0000256" key="2">
    <source>
        <dbReference type="ARBA" id="ARBA00022475"/>
    </source>
</evidence>
<evidence type="ECO:0000256" key="4">
    <source>
        <dbReference type="ARBA" id="ARBA00022989"/>
    </source>
</evidence>
<dbReference type="GO" id="GO:0005886">
    <property type="term" value="C:plasma membrane"/>
    <property type="evidence" value="ECO:0007669"/>
    <property type="project" value="UniProtKB-SubCell"/>
</dbReference>
<keyword evidence="5 6" id="KW-0472">Membrane</keyword>
<keyword evidence="4 6" id="KW-1133">Transmembrane helix</keyword>
<accession>A0A267MEM8</accession>
<sequence length="183" mass="20895">MNMMNIVNLLSMLLILISITIIISKDNLKLIVFFSAFSLISASLYYLYKSPDVALAEVAIGSAIIPLIFIISISKQREFVVISHVDDDFLRNCGLIKGVGYRILEDFTNYYGLKLSIYSNDIGKLYGIFRQRDVDLIIDKCPNTENYLIKGKESSILMNKLEQITEKYDRVVVLKVREGETYD</sequence>
<organism evidence="8 9">
    <name type="scientific">Anaeromicrobium sediminis</name>
    <dbReference type="NCBI Taxonomy" id="1478221"/>
    <lineage>
        <taxon>Bacteria</taxon>
        <taxon>Bacillati</taxon>
        <taxon>Bacillota</taxon>
        <taxon>Clostridia</taxon>
        <taxon>Peptostreptococcales</taxon>
        <taxon>Thermotaleaceae</taxon>
        <taxon>Anaeromicrobium</taxon>
    </lineage>
</organism>
<reference evidence="8 9" key="1">
    <citation type="submission" date="2017-06" db="EMBL/GenBank/DDBJ databases">
        <title>Draft genome sequence of anaerobic fermentative bacterium Anaeromicrobium sediminis DY2726D isolated from West Pacific Ocean sediments.</title>
        <authorList>
            <person name="Zeng X."/>
        </authorList>
    </citation>
    <scope>NUCLEOTIDE SEQUENCE [LARGE SCALE GENOMIC DNA]</scope>
    <source>
        <strain evidence="8 9">DY2726D</strain>
    </source>
</reference>
<feature type="transmembrane region" description="Helical" evidence="6">
    <location>
        <begin position="30"/>
        <end position="48"/>
    </location>
</feature>
<gene>
    <name evidence="8" type="ORF">CCE28_19445</name>
</gene>
<dbReference type="Pfam" id="PF13244">
    <property type="entry name" value="MbhD"/>
    <property type="match status" value="1"/>
</dbReference>
<dbReference type="RefSeq" id="WP_095135517.1">
    <property type="nucleotide sequence ID" value="NZ_NIBG01000027.1"/>
</dbReference>
<feature type="transmembrane region" description="Helical" evidence="6">
    <location>
        <begin position="54"/>
        <end position="73"/>
    </location>
</feature>
<evidence type="ECO:0000256" key="3">
    <source>
        <dbReference type="ARBA" id="ARBA00022692"/>
    </source>
</evidence>
<evidence type="ECO:0000256" key="1">
    <source>
        <dbReference type="ARBA" id="ARBA00004651"/>
    </source>
</evidence>